<comment type="caution">
    <text evidence="2">The sequence shown here is derived from an EMBL/GenBank/DDBJ whole genome shotgun (WGS) entry which is preliminary data.</text>
</comment>
<dbReference type="Proteomes" id="UP000585474">
    <property type="component" value="Unassembled WGS sequence"/>
</dbReference>
<protein>
    <recommendedName>
        <fullName evidence="1">F-box domain-containing protein</fullName>
    </recommendedName>
</protein>
<dbReference type="PANTHER" id="PTHR31900:SF30">
    <property type="entry name" value="SUPERFAMILY PROTEIN, PUTATIVE-RELATED"/>
    <property type="match status" value="1"/>
</dbReference>
<dbReference type="OrthoDB" id="1274461at2759"/>
<dbReference type="AlphaFoldDB" id="A0A7J0HEG6"/>
<dbReference type="PANTHER" id="PTHR31900">
    <property type="entry name" value="F-BOX/RNI SUPERFAMILY PROTEIN-RELATED"/>
    <property type="match status" value="1"/>
</dbReference>
<dbReference type="InterPro" id="IPR006566">
    <property type="entry name" value="FBD"/>
</dbReference>
<evidence type="ECO:0000313" key="3">
    <source>
        <dbReference type="Proteomes" id="UP000585474"/>
    </source>
</evidence>
<dbReference type="Gene3D" id="1.20.1280.50">
    <property type="match status" value="1"/>
</dbReference>
<evidence type="ECO:0000313" key="2">
    <source>
        <dbReference type="EMBL" id="GFZ21507.1"/>
    </source>
</evidence>
<feature type="domain" description="F-box" evidence="1">
    <location>
        <begin position="6"/>
        <end position="54"/>
    </location>
</feature>
<name>A0A7J0HEG6_9ERIC</name>
<dbReference type="EMBL" id="BJWL01000029">
    <property type="protein sequence ID" value="GFZ21507.1"/>
    <property type="molecule type" value="Genomic_DNA"/>
</dbReference>
<proteinExistence type="predicted"/>
<dbReference type="SUPFAM" id="SSF52047">
    <property type="entry name" value="RNI-like"/>
    <property type="match status" value="1"/>
</dbReference>
<dbReference type="PROSITE" id="PS50181">
    <property type="entry name" value="FBOX"/>
    <property type="match status" value="1"/>
</dbReference>
<organism evidence="2 3">
    <name type="scientific">Actinidia rufa</name>
    <dbReference type="NCBI Taxonomy" id="165716"/>
    <lineage>
        <taxon>Eukaryota</taxon>
        <taxon>Viridiplantae</taxon>
        <taxon>Streptophyta</taxon>
        <taxon>Embryophyta</taxon>
        <taxon>Tracheophyta</taxon>
        <taxon>Spermatophyta</taxon>
        <taxon>Magnoliopsida</taxon>
        <taxon>eudicotyledons</taxon>
        <taxon>Gunneridae</taxon>
        <taxon>Pentapetalae</taxon>
        <taxon>asterids</taxon>
        <taxon>Ericales</taxon>
        <taxon>Actinidiaceae</taxon>
        <taxon>Actinidia</taxon>
    </lineage>
</organism>
<dbReference type="InterPro" id="IPR036047">
    <property type="entry name" value="F-box-like_dom_sf"/>
</dbReference>
<sequence length="280" mass="31710">MCDSTSDIISHLPSNVLDKILMCLPMEETARTSVLSRKWRYIWAKLPQLVFDDSCPLLEQLMLEEFINLNCLEIVAPNLRLLRCKGLFDSVCFKNTPRLAEVSINTVASTAGLAFSKTEMSTLGSAPVIEFLELGYYYVKSMAAGGVPKRLPITLSHLRYLKLYYICFGEVDEASFVLLFSVKLPAMDRVLELLEVQDWSDVSLNKLRKVEILKVSGTKPEMEFIKLLLAKSSVLERMLIEMNTKMVTDKGLGILKELITFRRASPQADVTFRNPNEDKV</sequence>
<evidence type="ECO:0000259" key="1">
    <source>
        <dbReference type="PROSITE" id="PS50181"/>
    </source>
</evidence>
<accession>A0A7J0HEG6</accession>
<dbReference type="InterPro" id="IPR050232">
    <property type="entry name" value="FBL13/AtMIF1-like"/>
</dbReference>
<dbReference type="InterPro" id="IPR001810">
    <property type="entry name" value="F-box_dom"/>
</dbReference>
<dbReference type="SMART" id="SM00579">
    <property type="entry name" value="FBD"/>
    <property type="match status" value="1"/>
</dbReference>
<dbReference type="Pfam" id="PF00646">
    <property type="entry name" value="F-box"/>
    <property type="match status" value="1"/>
</dbReference>
<dbReference type="SUPFAM" id="SSF81383">
    <property type="entry name" value="F-box domain"/>
    <property type="match status" value="1"/>
</dbReference>
<reference evidence="2 3" key="1">
    <citation type="submission" date="2019-07" db="EMBL/GenBank/DDBJ databases">
        <title>De Novo Assembly of kiwifruit Actinidia rufa.</title>
        <authorList>
            <person name="Sugita-Konishi S."/>
            <person name="Sato K."/>
            <person name="Mori E."/>
            <person name="Abe Y."/>
            <person name="Kisaki G."/>
            <person name="Hamano K."/>
            <person name="Suezawa K."/>
            <person name="Otani M."/>
            <person name="Fukuda T."/>
            <person name="Manabe T."/>
            <person name="Gomi K."/>
            <person name="Tabuchi M."/>
            <person name="Akimitsu K."/>
            <person name="Kataoka I."/>
        </authorList>
    </citation>
    <scope>NUCLEOTIDE SEQUENCE [LARGE SCALE GENOMIC DNA]</scope>
    <source>
        <strain evidence="3">cv. Fuchu</strain>
    </source>
</reference>
<gene>
    <name evidence="2" type="ORF">Acr_29g0006690</name>
</gene>
<keyword evidence="3" id="KW-1185">Reference proteome</keyword>